<organism evidence="9 10">
    <name type="scientific">Paroceanicella profunda</name>
    <dbReference type="NCBI Taxonomy" id="2579971"/>
    <lineage>
        <taxon>Bacteria</taxon>
        <taxon>Pseudomonadati</taxon>
        <taxon>Pseudomonadota</taxon>
        <taxon>Alphaproteobacteria</taxon>
        <taxon>Rhodobacterales</taxon>
        <taxon>Paracoccaceae</taxon>
        <taxon>Paroceanicella</taxon>
    </lineage>
</organism>
<dbReference type="Proteomes" id="UP000305888">
    <property type="component" value="Chromosome"/>
</dbReference>
<feature type="transmembrane region" description="Helical" evidence="8">
    <location>
        <begin position="6"/>
        <end position="26"/>
    </location>
</feature>
<keyword evidence="10" id="KW-1185">Reference proteome</keyword>
<keyword evidence="3" id="KW-0813">Transport</keyword>
<comment type="similarity">
    <text evidence="2 8">Belongs to the 4-toluene sulfonate uptake permease (TSUP) (TC 2.A.102) family.</text>
</comment>
<feature type="transmembrane region" description="Helical" evidence="8">
    <location>
        <begin position="198"/>
        <end position="220"/>
    </location>
</feature>
<keyword evidence="6 8" id="KW-1133">Transmembrane helix</keyword>
<evidence type="ECO:0000256" key="6">
    <source>
        <dbReference type="ARBA" id="ARBA00022989"/>
    </source>
</evidence>
<name>A0A5B8FW65_9RHOB</name>
<dbReference type="InterPro" id="IPR002781">
    <property type="entry name" value="TM_pro_TauE-like"/>
</dbReference>
<dbReference type="OrthoDB" id="5195497at2"/>
<evidence type="ECO:0000256" key="5">
    <source>
        <dbReference type="ARBA" id="ARBA00022692"/>
    </source>
</evidence>
<feature type="transmembrane region" description="Helical" evidence="8">
    <location>
        <begin position="232"/>
        <end position="253"/>
    </location>
</feature>
<feature type="transmembrane region" description="Helical" evidence="8">
    <location>
        <begin position="75"/>
        <end position="95"/>
    </location>
</feature>
<feature type="transmembrane region" description="Helical" evidence="8">
    <location>
        <begin position="170"/>
        <end position="192"/>
    </location>
</feature>
<evidence type="ECO:0000256" key="3">
    <source>
        <dbReference type="ARBA" id="ARBA00022448"/>
    </source>
</evidence>
<evidence type="ECO:0000256" key="8">
    <source>
        <dbReference type="RuleBase" id="RU363041"/>
    </source>
</evidence>
<dbReference type="PANTHER" id="PTHR30269:SF32">
    <property type="entry name" value="MEMBRANE TRANSPORTER PROTEIN-RELATED"/>
    <property type="match status" value="1"/>
</dbReference>
<feature type="transmembrane region" description="Helical" evidence="8">
    <location>
        <begin position="140"/>
        <end position="163"/>
    </location>
</feature>
<dbReference type="Pfam" id="PF01925">
    <property type="entry name" value="TauE"/>
    <property type="match status" value="1"/>
</dbReference>
<dbReference type="EMBL" id="CP040818">
    <property type="protein sequence ID" value="QDL92695.1"/>
    <property type="molecule type" value="Genomic_DNA"/>
</dbReference>
<evidence type="ECO:0000313" key="10">
    <source>
        <dbReference type="Proteomes" id="UP000305888"/>
    </source>
</evidence>
<proteinExistence type="inferred from homology"/>
<dbReference type="KEGG" id="ppru:FDP22_13435"/>
<dbReference type="GO" id="GO:0005886">
    <property type="term" value="C:plasma membrane"/>
    <property type="evidence" value="ECO:0007669"/>
    <property type="project" value="UniProtKB-SubCell"/>
</dbReference>
<feature type="transmembrane region" description="Helical" evidence="8">
    <location>
        <begin position="102"/>
        <end position="120"/>
    </location>
</feature>
<evidence type="ECO:0000256" key="1">
    <source>
        <dbReference type="ARBA" id="ARBA00004651"/>
    </source>
</evidence>
<evidence type="ECO:0000256" key="2">
    <source>
        <dbReference type="ARBA" id="ARBA00009142"/>
    </source>
</evidence>
<protein>
    <recommendedName>
        <fullName evidence="8">Probable membrane transporter protein</fullName>
    </recommendedName>
</protein>
<evidence type="ECO:0000313" key="9">
    <source>
        <dbReference type="EMBL" id="QDL92695.1"/>
    </source>
</evidence>
<dbReference type="PANTHER" id="PTHR30269">
    <property type="entry name" value="TRANSMEMBRANE PROTEIN YFCA"/>
    <property type="match status" value="1"/>
</dbReference>
<dbReference type="RefSeq" id="WP_138574383.1">
    <property type="nucleotide sequence ID" value="NZ_CP040818.1"/>
</dbReference>
<comment type="subcellular location">
    <subcellularLocation>
        <location evidence="1 8">Cell membrane</location>
        <topology evidence="1 8">Multi-pass membrane protein</topology>
    </subcellularLocation>
</comment>
<evidence type="ECO:0000256" key="4">
    <source>
        <dbReference type="ARBA" id="ARBA00022475"/>
    </source>
</evidence>
<evidence type="ECO:0000256" key="7">
    <source>
        <dbReference type="ARBA" id="ARBA00023136"/>
    </source>
</evidence>
<keyword evidence="4 8" id="KW-1003">Cell membrane</keyword>
<keyword evidence="7 8" id="KW-0472">Membrane</keyword>
<reference evidence="9 10" key="1">
    <citation type="submission" date="2019-06" db="EMBL/GenBank/DDBJ databases">
        <title>Genome sequence of Rhodobacteraceae bacterium D4M1.</title>
        <authorList>
            <person name="Cao J."/>
        </authorList>
    </citation>
    <scope>NUCLEOTIDE SEQUENCE [LARGE SCALE GENOMIC DNA]</scope>
    <source>
        <strain evidence="9 10">D4M1</strain>
    </source>
</reference>
<dbReference type="AlphaFoldDB" id="A0A5B8FW65"/>
<feature type="transmembrane region" description="Helical" evidence="8">
    <location>
        <begin position="33"/>
        <end position="55"/>
    </location>
</feature>
<keyword evidence="5 8" id="KW-0812">Transmembrane</keyword>
<accession>A0A5B8FW65</accession>
<sequence>MPDLTLIAEILLVALCLAGGGILKGATGAGAPLLAVPAIAAMFDVRLAVMVMLVPNLLTNLWQAWRYRAALPGRALMLPLMGGGVAGILLGTWALRDLPMTLLPLAVAVAVAGYIGLRLARPGWGLTPGQGIRFAFPAGLAAGVLQGATGISAPVSITFLSALRLGRVPFMAGISLFFCTFTAVQIPAFWAGGLMTGMGLLASACALLPIMLAMPLGARLARRISPATFERVLLVLLGTLSAKLAFDALFSLAG</sequence>
<gene>
    <name evidence="9" type="ORF">FDP22_13435</name>
</gene>
<dbReference type="InterPro" id="IPR052017">
    <property type="entry name" value="TSUP"/>
</dbReference>